<feature type="region of interest" description="Disordered" evidence="1">
    <location>
        <begin position="1"/>
        <end position="21"/>
    </location>
</feature>
<gene>
    <name evidence="3" type="ORF">IPF40_15180</name>
</gene>
<evidence type="ECO:0000256" key="1">
    <source>
        <dbReference type="SAM" id="MobiDB-lite"/>
    </source>
</evidence>
<dbReference type="InterPro" id="IPR018490">
    <property type="entry name" value="cNMP-bd_dom_sf"/>
</dbReference>
<protein>
    <submittedName>
        <fullName evidence="3">Crp/Fnr family transcriptional regulator</fullName>
    </submittedName>
</protein>
<dbReference type="InterPro" id="IPR000595">
    <property type="entry name" value="cNMP-bd_dom"/>
</dbReference>
<reference evidence="3 4" key="1">
    <citation type="submission" date="2020-10" db="EMBL/GenBank/DDBJ databases">
        <title>Connecting structure to function with the recovery of over 1000 high-quality activated sludge metagenome-assembled genomes encoding full-length rRNA genes using long-read sequencing.</title>
        <authorList>
            <person name="Singleton C.M."/>
            <person name="Petriglieri F."/>
            <person name="Kristensen J.M."/>
            <person name="Kirkegaard R.H."/>
            <person name="Michaelsen T.Y."/>
            <person name="Andersen M.H."/>
            <person name="Karst S.M."/>
            <person name="Dueholm M.S."/>
            <person name="Nielsen P.H."/>
            <person name="Albertsen M."/>
        </authorList>
    </citation>
    <scope>NUCLEOTIDE SEQUENCE [LARGE SCALE GENOMIC DNA]</scope>
    <source>
        <strain evidence="3">AalE_18-Q3-R2-46_BAT3C.188</strain>
    </source>
</reference>
<sequence>MPLASDTGIDLPGDAAIPNAEPPPTSYTYRWLAHLADRPLPRREVFERAITRMTFEPGEAVFDSDQDLPYLFMVLRGGVKVADPTRENERLTGVAGVGDLLGSLPSVLPVGMPDLLSAKVAESTWQPQPQWGQTNRSAIAIVDTVVERMDMRVLMSLMRRHAAWAMVGYHAMALHALGQERRARDLLTLSPQERYLNFLVQAPELIGLLPQKDIAAYIGVTPVGLSRIAARSRR</sequence>
<dbReference type="AlphaFoldDB" id="A0A934X8D5"/>
<proteinExistence type="predicted"/>
<dbReference type="SUPFAM" id="SSF51206">
    <property type="entry name" value="cAMP-binding domain-like"/>
    <property type="match status" value="1"/>
</dbReference>
<dbReference type="EMBL" id="JADIXZ010000009">
    <property type="protein sequence ID" value="MBK6302305.1"/>
    <property type="molecule type" value="Genomic_DNA"/>
</dbReference>
<accession>A0A934X8D5</accession>
<comment type="caution">
    <text evidence="3">The sequence shown here is derived from an EMBL/GenBank/DDBJ whole genome shotgun (WGS) entry which is preliminary data.</text>
</comment>
<dbReference type="InterPro" id="IPR014710">
    <property type="entry name" value="RmlC-like_jellyroll"/>
</dbReference>
<dbReference type="PROSITE" id="PS50042">
    <property type="entry name" value="CNMP_BINDING_3"/>
    <property type="match status" value="1"/>
</dbReference>
<organism evidence="3 4">
    <name type="scientific">Candidatus Phosphoribacter hodrii</name>
    <dbReference type="NCBI Taxonomy" id="2953743"/>
    <lineage>
        <taxon>Bacteria</taxon>
        <taxon>Bacillati</taxon>
        <taxon>Actinomycetota</taxon>
        <taxon>Actinomycetes</taxon>
        <taxon>Micrococcales</taxon>
        <taxon>Dermatophilaceae</taxon>
        <taxon>Candidatus Phosphoribacter</taxon>
    </lineage>
</organism>
<evidence type="ECO:0000259" key="2">
    <source>
        <dbReference type="PROSITE" id="PS50042"/>
    </source>
</evidence>
<evidence type="ECO:0000313" key="4">
    <source>
        <dbReference type="Proteomes" id="UP000718281"/>
    </source>
</evidence>
<evidence type="ECO:0000313" key="3">
    <source>
        <dbReference type="EMBL" id="MBK6302305.1"/>
    </source>
</evidence>
<dbReference type="Gene3D" id="2.60.120.10">
    <property type="entry name" value="Jelly Rolls"/>
    <property type="match status" value="1"/>
</dbReference>
<feature type="domain" description="Cyclic nucleotide-binding" evidence="2">
    <location>
        <begin position="49"/>
        <end position="113"/>
    </location>
</feature>
<name>A0A934X8D5_9MICO</name>
<dbReference type="Proteomes" id="UP000718281">
    <property type="component" value="Unassembled WGS sequence"/>
</dbReference>